<sequence length="94" mass="10596">MENLKIEADAWGSEMEEWRKTLLSSVKRGRRQDLVGYEVGEDEARMCCLVVSHQSIVHRRCGAMKSSEEERKGERRCVEGVEMAVVLDAGVVAV</sequence>
<gene>
    <name evidence="1" type="ORF">HAX54_018525</name>
</gene>
<keyword evidence="2" id="KW-1185">Reference proteome</keyword>
<dbReference type="Proteomes" id="UP000823775">
    <property type="component" value="Unassembled WGS sequence"/>
</dbReference>
<organism evidence="1 2">
    <name type="scientific">Datura stramonium</name>
    <name type="common">Jimsonweed</name>
    <name type="synonym">Common thornapple</name>
    <dbReference type="NCBI Taxonomy" id="4076"/>
    <lineage>
        <taxon>Eukaryota</taxon>
        <taxon>Viridiplantae</taxon>
        <taxon>Streptophyta</taxon>
        <taxon>Embryophyta</taxon>
        <taxon>Tracheophyta</taxon>
        <taxon>Spermatophyta</taxon>
        <taxon>Magnoliopsida</taxon>
        <taxon>eudicotyledons</taxon>
        <taxon>Gunneridae</taxon>
        <taxon>Pentapetalae</taxon>
        <taxon>asterids</taxon>
        <taxon>lamiids</taxon>
        <taxon>Solanales</taxon>
        <taxon>Solanaceae</taxon>
        <taxon>Solanoideae</taxon>
        <taxon>Datureae</taxon>
        <taxon>Datura</taxon>
    </lineage>
</organism>
<dbReference type="EMBL" id="JACEIK010002262">
    <property type="protein sequence ID" value="MCD9560084.1"/>
    <property type="molecule type" value="Genomic_DNA"/>
</dbReference>
<proteinExistence type="predicted"/>
<comment type="caution">
    <text evidence="1">The sequence shown here is derived from an EMBL/GenBank/DDBJ whole genome shotgun (WGS) entry which is preliminary data.</text>
</comment>
<evidence type="ECO:0000313" key="2">
    <source>
        <dbReference type="Proteomes" id="UP000823775"/>
    </source>
</evidence>
<evidence type="ECO:0000313" key="1">
    <source>
        <dbReference type="EMBL" id="MCD9560084.1"/>
    </source>
</evidence>
<reference evidence="1 2" key="1">
    <citation type="journal article" date="2021" name="BMC Genomics">
        <title>Datura genome reveals duplications of psychoactive alkaloid biosynthetic genes and high mutation rate following tissue culture.</title>
        <authorList>
            <person name="Rajewski A."/>
            <person name="Carter-House D."/>
            <person name="Stajich J."/>
            <person name="Litt A."/>
        </authorList>
    </citation>
    <scope>NUCLEOTIDE SEQUENCE [LARGE SCALE GENOMIC DNA]</scope>
    <source>
        <strain evidence="1">AR-01</strain>
    </source>
</reference>
<protein>
    <submittedName>
        <fullName evidence="1">Uncharacterized protein</fullName>
    </submittedName>
</protein>
<accession>A0ABS8UMQ3</accession>
<name>A0ABS8UMQ3_DATST</name>